<evidence type="ECO:0000256" key="1">
    <source>
        <dbReference type="SAM" id="Phobius"/>
    </source>
</evidence>
<accession>A0A381P3I9</accession>
<dbReference type="PROSITE" id="PS50850">
    <property type="entry name" value="MFS"/>
    <property type="match status" value="1"/>
</dbReference>
<dbReference type="GO" id="GO:0005886">
    <property type="term" value="C:plasma membrane"/>
    <property type="evidence" value="ECO:0007669"/>
    <property type="project" value="TreeGrafter"/>
</dbReference>
<feature type="transmembrane region" description="Helical" evidence="1">
    <location>
        <begin position="294"/>
        <end position="316"/>
    </location>
</feature>
<feature type="transmembrane region" description="Helical" evidence="1">
    <location>
        <begin position="80"/>
        <end position="99"/>
    </location>
</feature>
<keyword evidence="1" id="KW-0472">Membrane</keyword>
<proteinExistence type="predicted"/>
<dbReference type="Gene3D" id="1.20.1250.20">
    <property type="entry name" value="MFS general substrate transporter like domains"/>
    <property type="match status" value="2"/>
</dbReference>
<evidence type="ECO:0000313" key="3">
    <source>
        <dbReference type="EMBL" id="SUZ61007.1"/>
    </source>
</evidence>
<keyword evidence="1" id="KW-0812">Transmembrane</keyword>
<dbReference type="InterPro" id="IPR011701">
    <property type="entry name" value="MFS"/>
</dbReference>
<feature type="transmembrane region" description="Helical" evidence="1">
    <location>
        <begin position="241"/>
        <end position="260"/>
    </location>
</feature>
<evidence type="ECO:0000259" key="2">
    <source>
        <dbReference type="PROSITE" id="PS50850"/>
    </source>
</evidence>
<organism evidence="3">
    <name type="scientific">marine metagenome</name>
    <dbReference type="NCBI Taxonomy" id="408172"/>
    <lineage>
        <taxon>unclassified sequences</taxon>
        <taxon>metagenomes</taxon>
        <taxon>ecological metagenomes</taxon>
    </lineage>
</organism>
<feature type="transmembrane region" description="Helical" evidence="1">
    <location>
        <begin position="328"/>
        <end position="348"/>
    </location>
</feature>
<dbReference type="GO" id="GO:0022857">
    <property type="term" value="F:transmembrane transporter activity"/>
    <property type="evidence" value="ECO:0007669"/>
    <property type="project" value="InterPro"/>
</dbReference>
<protein>
    <recommendedName>
        <fullName evidence="2">Major facilitator superfamily (MFS) profile domain-containing protein</fullName>
    </recommendedName>
</protein>
<dbReference type="PANTHER" id="PTHR43129:SF1">
    <property type="entry name" value="FOSMIDOMYCIN RESISTANCE PROTEIN"/>
    <property type="match status" value="1"/>
</dbReference>
<dbReference type="EMBL" id="UINC01000777">
    <property type="protein sequence ID" value="SUZ61007.1"/>
    <property type="molecule type" value="Genomic_DNA"/>
</dbReference>
<reference evidence="3" key="1">
    <citation type="submission" date="2018-05" db="EMBL/GenBank/DDBJ databases">
        <authorList>
            <person name="Lanie J.A."/>
            <person name="Ng W.-L."/>
            <person name="Kazmierczak K.M."/>
            <person name="Andrzejewski T.M."/>
            <person name="Davidsen T.M."/>
            <person name="Wayne K.J."/>
            <person name="Tettelin H."/>
            <person name="Glass J.I."/>
            <person name="Rusch D."/>
            <person name="Podicherti R."/>
            <person name="Tsui H.-C.T."/>
            <person name="Winkler M.E."/>
        </authorList>
    </citation>
    <scope>NUCLEOTIDE SEQUENCE</scope>
</reference>
<dbReference type="SUPFAM" id="SSF103473">
    <property type="entry name" value="MFS general substrate transporter"/>
    <property type="match status" value="1"/>
</dbReference>
<dbReference type="Pfam" id="PF07690">
    <property type="entry name" value="MFS_1"/>
    <property type="match status" value="1"/>
</dbReference>
<feature type="transmembrane region" description="Helical" evidence="1">
    <location>
        <begin position="207"/>
        <end position="229"/>
    </location>
</feature>
<feature type="transmembrane region" description="Helical" evidence="1">
    <location>
        <begin position="45"/>
        <end position="68"/>
    </location>
</feature>
<feature type="transmembrane region" description="Helical" evidence="1">
    <location>
        <begin position="272"/>
        <end position="288"/>
    </location>
</feature>
<feature type="domain" description="Major facilitator superfamily (MFS) profile" evidence="2">
    <location>
        <begin position="14"/>
        <end position="383"/>
    </location>
</feature>
<feature type="transmembrane region" description="Helical" evidence="1">
    <location>
        <begin position="360"/>
        <end position="377"/>
    </location>
</feature>
<dbReference type="PANTHER" id="PTHR43129">
    <property type="entry name" value="FOSMIDOMYCIN RESISTANCE PROTEIN"/>
    <property type="match status" value="1"/>
</dbReference>
<feature type="transmembrane region" description="Helical" evidence="1">
    <location>
        <begin position="141"/>
        <end position="162"/>
    </location>
</feature>
<gene>
    <name evidence="3" type="ORF">METZ01_LOCUS13861</name>
</gene>
<dbReference type="InterPro" id="IPR020846">
    <property type="entry name" value="MFS_dom"/>
</dbReference>
<sequence>MFKRVSLMRSSRAILGAFVAAHVFNDFYATVLPAFLPALAREWDLDYAELGLLSFSFTLLTGILQPLLGHAADREGKRRFIVSVGFFVGSIGFLCMAVAPSFWVITVVSLLCGLGTATYHPQATAFIVNEYPDDRGRMLGIHGWGGSIGHFLAPAVATIAIAVLDWRWAMVIIAIPLTATGLGLHFFLPESTPNPQATLRGAIQRPLIVASLAFGLSNIVLYSFVTFVVKMLVDEGWAETTAGATLTAMLLIGAVAQPVGGRIYDRFGGRRLFVGANLGIITAVLVFSQTSGAISLIAVGTVAMFGFGLFPVSMAIASKIGGEKRTGFSVGVLFGVTGLLGAAARPAVGALAEALGDIRVALSWTVVSAIAALPFAMQLEADRSTS</sequence>
<dbReference type="AlphaFoldDB" id="A0A381P3I9"/>
<dbReference type="InterPro" id="IPR036259">
    <property type="entry name" value="MFS_trans_sf"/>
</dbReference>
<name>A0A381P3I9_9ZZZZ</name>
<keyword evidence="1" id="KW-1133">Transmembrane helix</keyword>
<feature type="transmembrane region" description="Helical" evidence="1">
    <location>
        <begin position="168"/>
        <end position="187"/>
    </location>
</feature>